<name>A0A7I7T7G7_9MYCO</name>
<dbReference type="KEGG" id="mhev:MHEL_32610"/>
<protein>
    <submittedName>
        <fullName evidence="1">Uncharacterized protein</fullName>
    </submittedName>
</protein>
<sequence>MGGRDFANRWADTYQCYYNDVAISGAVWSDPTEIVPVGKTWRYVGMGTGQYTTVGAYYYVAGINQWIGKDLQS</sequence>
<evidence type="ECO:0000313" key="1">
    <source>
        <dbReference type="EMBL" id="BBY65018.1"/>
    </source>
</evidence>
<dbReference type="EMBL" id="AP022596">
    <property type="protein sequence ID" value="BBY65018.1"/>
    <property type="molecule type" value="Genomic_DNA"/>
</dbReference>
<accession>A0A7I7T7G7</accession>
<reference evidence="1 2" key="1">
    <citation type="journal article" date="2019" name="Emerg. Microbes Infect.">
        <title>Comprehensive subspecies identification of 175 nontuberculous mycobacteria species based on 7547 genomic profiles.</title>
        <authorList>
            <person name="Matsumoto Y."/>
            <person name="Kinjo T."/>
            <person name="Motooka D."/>
            <person name="Nabeya D."/>
            <person name="Jung N."/>
            <person name="Uechi K."/>
            <person name="Horii T."/>
            <person name="Iida T."/>
            <person name="Fujita J."/>
            <person name="Nakamura S."/>
        </authorList>
    </citation>
    <scope>NUCLEOTIDE SEQUENCE [LARGE SCALE GENOMIC DNA]</scope>
    <source>
        <strain evidence="1 2">JCM 30396</strain>
    </source>
</reference>
<dbReference type="Proteomes" id="UP000467148">
    <property type="component" value="Chromosome"/>
</dbReference>
<organism evidence="1 2">
    <name type="scientific">Mycolicibacterium helvum</name>
    <dbReference type="NCBI Taxonomy" id="1534349"/>
    <lineage>
        <taxon>Bacteria</taxon>
        <taxon>Bacillati</taxon>
        <taxon>Actinomycetota</taxon>
        <taxon>Actinomycetes</taxon>
        <taxon>Mycobacteriales</taxon>
        <taxon>Mycobacteriaceae</taxon>
        <taxon>Mycolicibacterium</taxon>
    </lineage>
</organism>
<evidence type="ECO:0000313" key="2">
    <source>
        <dbReference type="Proteomes" id="UP000467148"/>
    </source>
</evidence>
<dbReference type="RefSeq" id="WP_163749161.1">
    <property type="nucleotide sequence ID" value="NZ_AP022596.1"/>
</dbReference>
<gene>
    <name evidence="1" type="ORF">MHEL_32610</name>
</gene>
<proteinExistence type="predicted"/>
<keyword evidence="2" id="KW-1185">Reference proteome</keyword>
<dbReference type="AlphaFoldDB" id="A0A7I7T7G7"/>